<sequence length="78" mass="8982">MAATGVKTHRESELTKYQQDALATDKQREILRTSCGRDHVLVTWCSEAHHVMRDKMSQGRILKGVDFKYDNVPKSLKH</sequence>
<keyword evidence="2" id="KW-1185">Reference proteome</keyword>
<accession>A0AA35K9S6</accession>
<dbReference type="Proteomes" id="UP001178461">
    <property type="component" value="Chromosome 4"/>
</dbReference>
<name>A0AA35K9S6_9SAUR</name>
<protein>
    <submittedName>
        <fullName evidence="1">Uncharacterized protein</fullName>
    </submittedName>
</protein>
<gene>
    <name evidence="1" type="ORF">PODLI_1B025172</name>
</gene>
<proteinExistence type="predicted"/>
<dbReference type="AlphaFoldDB" id="A0AA35K9S6"/>
<dbReference type="EMBL" id="OX395129">
    <property type="protein sequence ID" value="CAI5773414.1"/>
    <property type="molecule type" value="Genomic_DNA"/>
</dbReference>
<evidence type="ECO:0000313" key="2">
    <source>
        <dbReference type="Proteomes" id="UP001178461"/>
    </source>
</evidence>
<reference evidence="1" key="1">
    <citation type="submission" date="2022-12" db="EMBL/GenBank/DDBJ databases">
        <authorList>
            <person name="Alioto T."/>
            <person name="Alioto T."/>
            <person name="Gomez Garrido J."/>
        </authorList>
    </citation>
    <scope>NUCLEOTIDE SEQUENCE</scope>
</reference>
<organism evidence="1 2">
    <name type="scientific">Podarcis lilfordi</name>
    <name type="common">Lilford's wall lizard</name>
    <dbReference type="NCBI Taxonomy" id="74358"/>
    <lineage>
        <taxon>Eukaryota</taxon>
        <taxon>Metazoa</taxon>
        <taxon>Chordata</taxon>
        <taxon>Craniata</taxon>
        <taxon>Vertebrata</taxon>
        <taxon>Euteleostomi</taxon>
        <taxon>Lepidosauria</taxon>
        <taxon>Squamata</taxon>
        <taxon>Bifurcata</taxon>
        <taxon>Unidentata</taxon>
        <taxon>Episquamata</taxon>
        <taxon>Laterata</taxon>
        <taxon>Lacertibaenia</taxon>
        <taxon>Lacertidae</taxon>
        <taxon>Podarcis</taxon>
    </lineage>
</organism>
<evidence type="ECO:0000313" key="1">
    <source>
        <dbReference type="EMBL" id="CAI5773414.1"/>
    </source>
</evidence>